<name>A0A398CN21_9BACL</name>
<gene>
    <name evidence="4" type="ORF">D3H35_23270</name>
</gene>
<dbReference type="GO" id="GO:0003677">
    <property type="term" value="F:DNA binding"/>
    <property type="evidence" value="ECO:0007669"/>
    <property type="project" value="UniProtKB-KW"/>
</dbReference>
<accession>A0A398CN21</accession>
<evidence type="ECO:0000313" key="5">
    <source>
        <dbReference type="Proteomes" id="UP000266340"/>
    </source>
</evidence>
<feature type="domain" description="HTH cro/C1-type" evidence="3">
    <location>
        <begin position="12"/>
        <end position="66"/>
    </location>
</feature>
<dbReference type="Pfam" id="PF01381">
    <property type="entry name" value="HTH_3"/>
    <property type="match status" value="1"/>
</dbReference>
<evidence type="ECO:0000256" key="2">
    <source>
        <dbReference type="SAM" id="MobiDB-lite"/>
    </source>
</evidence>
<evidence type="ECO:0000256" key="1">
    <source>
        <dbReference type="ARBA" id="ARBA00023125"/>
    </source>
</evidence>
<sequence length="118" mass="13968">MRWSLMNFGEKLTRLREQKGLSQYEVAERLGIKRPRYNAWEQSLAKPRADLLNLLATFFEVSPSYLLGFNEEDTPQQPEPPFEPGTIAAHHEGEDWSEEEQEDIRRFKEFLKSKRINK</sequence>
<feature type="region of interest" description="Disordered" evidence="2">
    <location>
        <begin position="69"/>
        <end position="101"/>
    </location>
</feature>
<dbReference type="Proteomes" id="UP000266340">
    <property type="component" value="Unassembled WGS sequence"/>
</dbReference>
<dbReference type="PANTHER" id="PTHR46558">
    <property type="entry name" value="TRACRIPTIONAL REGULATORY PROTEIN-RELATED-RELATED"/>
    <property type="match status" value="1"/>
</dbReference>
<dbReference type="InterPro" id="IPR010982">
    <property type="entry name" value="Lambda_DNA-bd_dom_sf"/>
</dbReference>
<dbReference type="InterPro" id="IPR001387">
    <property type="entry name" value="Cro/C1-type_HTH"/>
</dbReference>
<proteinExistence type="predicted"/>
<comment type="caution">
    <text evidence="4">The sequence shown here is derived from an EMBL/GenBank/DDBJ whole genome shotgun (WGS) entry which is preliminary data.</text>
</comment>
<reference evidence="4 5" key="1">
    <citation type="submission" date="2018-09" db="EMBL/GenBank/DDBJ databases">
        <title>Cohnella cavernae sp. nov., isolated from a karst cave.</title>
        <authorList>
            <person name="Zhu H."/>
        </authorList>
    </citation>
    <scope>NUCLEOTIDE SEQUENCE [LARGE SCALE GENOMIC DNA]</scope>
    <source>
        <strain evidence="4 5">K2E09-144</strain>
    </source>
</reference>
<organism evidence="4 5">
    <name type="scientific">Cohnella faecalis</name>
    <dbReference type="NCBI Taxonomy" id="2315694"/>
    <lineage>
        <taxon>Bacteria</taxon>
        <taxon>Bacillati</taxon>
        <taxon>Bacillota</taxon>
        <taxon>Bacilli</taxon>
        <taxon>Bacillales</taxon>
        <taxon>Paenibacillaceae</taxon>
        <taxon>Cohnella</taxon>
    </lineage>
</organism>
<dbReference type="EMBL" id="QXJM01000040">
    <property type="protein sequence ID" value="RIE01307.1"/>
    <property type="molecule type" value="Genomic_DNA"/>
</dbReference>
<dbReference type="CDD" id="cd00093">
    <property type="entry name" value="HTH_XRE"/>
    <property type="match status" value="1"/>
</dbReference>
<dbReference type="SUPFAM" id="SSF47413">
    <property type="entry name" value="lambda repressor-like DNA-binding domains"/>
    <property type="match status" value="1"/>
</dbReference>
<dbReference type="PANTHER" id="PTHR46558:SF11">
    <property type="entry name" value="HTH-TYPE TRANSCRIPTIONAL REGULATOR XRE"/>
    <property type="match status" value="1"/>
</dbReference>
<dbReference type="AlphaFoldDB" id="A0A398CN21"/>
<protein>
    <submittedName>
        <fullName evidence="4">XRE family transcriptional regulator</fullName>
    </submittedName>
</protein>
<dbReference type="SMART" id="SM00530">
    <property type="entry name" value="HTH_XRE"/>
    <property type="match status" value="1"/>
</dbReference>
<dbReference type="Gene3D" id="1.10.260.40">
    <property type="entry name" value="lambda repressor-like DNA-binding domains"/>
    <property type="match status" value="1"/>
</dbReference>
<keyword evidence="1" id="KW-0238">DNA-binding</keyword>
<evidence type="ECO:0000313" key="4">
    <source>
        <dbReference type="EMBL" id="RIE01307.1"/>
    </source>
</evidence>
<keyword evidence="5" id="KW-1185">Reference proteome</keyword>
<dbReference type="PROSITE" id="PS50943">
    <property type="entry name" value="HTH_CROC1"/>
    <property type="match status" value="1"/>
</dbReference>
<evidence type="ECO:0000259" key="3">
    <source>
        <dbReference type="PROSITE" id="PS50943"/>
    </source>
</evidence>